<dbReference type="InterPro" id="IPR000742">
    <property type="entry name" value="EGF"/>
</dbReference>
<feature type="domain" description="Ig-like" evidence="15">
    <location>
        <begin position="1790"/>
        <end position="1878"/>
    </location>
</feature>
<keyword evidence="18" id="KW-1185">Reference proteome</keyword>
<protein>
    <recommendedName>
        <fullName evidence="19">Hemicentin-1</fullName>
    </recommendedName>
</protein>
<dbReference type="PROSITE" id="PS50092">
    <property type="entry name" value="TSP1"/>
    <property type="match status" value="6"/>
</dbReference>
<feature type="domain" description="Ig-like" evidence="15">
    <location>
        <begin position="2442"/>
        <end position="2529"/>
    </location>
</feature>
<dbReference type="FunFam" id="2.20.100.10:FF:000001">
    <property type="entry name" value="semaphorin-5A isoform X1"/>
    <property type="match status" value="5"/>
</dbReference>
<feature type="domain" description="Ig-like" evidence="15">
    <location>
        <begin position="655"/>
        <end position="741"/>
    </location>
</feature>
<feature type="domain" description="Ig-like" evidence="15">
    <location>
        <begin position="1206"/>
        <end position="1311"/>
    </location>
</feature>
<evidence type="ECO:0000256" key="4">
    <source>
        <dbReference type="ARBA" id="ARBA00022536"/>
    </source>
</evidence>
<sequence length="3961" mass="438537">IGPVTLTTDPDKFQRDLRDLYVQGGGDCPEMSIGAIKMALEVSLPNSFIYVFTDARAKDYVLVEQVLTLIQQKQSQESIGISHIVIVVAIVVVFVMTGDCGNTSHAGYKAYEQIASTSSGQVFLLKKEQVNQVLNFVRVAVQSRKVNLVSIDRQTGDDIWLELPIDSLLQEFTVSVSGPKPNIEITDPNGLKIKNKDIHFKELLRLKNALIVNIKDPMPGLWKLKLSASGAHTIRITGLSSLDFVHGFSRYGTLSFRRTRPRPIKGTVNGVDMKGYEFQRTTSTAISPIIPDPPNVAMDKVTKGYFDKTAILTCSVTSLVPFNVQWYRDSKPLGSQLFYTDSINVTWSIPDASSFSEGVYSCNATNSAGYAIAETYLDVRDPPPTIMTPLNASAVPGHNVFMQCDVFSNVDFNVTWFRKSDMMNLQGWNKARVYSNGTVQIRNVSKTDEGQYICRATNEGGHADEMLWLLVEKSPTATIIPDVVMFVRGATVNVTCTAIAYPPPTFHWKRNGKLLPLSDNLIYDDKGLLMLNELSKEDGGDYECVATNIAGTGSALVNLQYIEAPRITLPQKTVLANGGDKAELKCQAEGIPPPNITWHKRDIKLRELSFIKITDDGTLHILGVQEVDEGEFTCIATNIAGTDEATVLLQVGSAPVITQSPSSMGVEILTNATMPCAGIGKPSPDIIWQRQNGEVINMTGRFSQLPSGALRIHGILKEDEGMYTCILKNDFGSKQVSAFITVTGIVRPLIAYSNPNIDVIQGRSVQLSCIVLLGNPQPTVTWLKMGEKVLTSDRVISDGHGNLMITSAEPEDEGEYTCVASNVGGNVTYVTKVDVQVPPDIEESEKDFTVIQGRSITLPCKVSGDPHPSVTWTKNGVRISDADPHYFVNFDGNLEIFSADRQDTATYSCTALNIAGVKEKRITLFVQIPPRITDNAHEFTVIKDNPVQLPCEVIGVPPPTVSWYQGDDELEESDNYVFLPNGAFRINRVQEEHSGVYQCLAVNIAGNDTKLVTLTVQVPPSLVSVGPSEMIVTVGDDIMLDCEAVGSPHPMIQWRKDLRKIDFFDSESRYLRQESGNLFIPGVQVEDTGRYLCVADNPAGVVTREITLIVHEPPSLPENTPNKTTIIENNRITIPCPVRGTPAPQVTWYKDGDEITGNEIGVQILADGSLQLDRAQADDSGTYICFARNVAGNLSHIIELDVFLPPRFGDGDEKELNELTDESLNSEVILNSTVHLKCPASANPPPQITWYKDGEEMHFDDYDDENGRIQIVDEGRLLIIRQSDVTDTATYTCIARNSVGEGEMTHKLNVQVPPSIDKHLASDRNMSIIAEQPLAIDCPAKGVPRPKITWYKDGQEIFPENEPTIRILSYGRRIEISRADVQDSGRYTCVAENPAGRSEEVFNLNVWIPAKIDGSEDVAKPEVKAGENITLFCPAIGVPLPKVTWFYGEQEMRRNTTRFFLLDDGYQLLIIDADIQDAARFSCRAENIGGTSEKYFDLSVLVPPEIDRTNLNTNPKVIINRTVIINCPVSGVPNPEIAWLRDGTLLDPVLNPSISLVGGGRQLRIENAQVSDTGKYRCLVINKAGDDKVDYFLEVQVPTVIDRVGIKLDYQIIVNSSDVLSCPAIGIPLPNITWYRNGEPIDYDKILNIRTLLDGKQLEISNSQVSDGGVYECRASNEAGSDQLTFNVAIYVPPFIDYNMSSASYLEVIVNHTITITCIVYGVPEPEIKWLMGGEMINDASHPRYRILSGGRQLEIFKAAVPDTGIFTCRATNEAGIAERDYELHVLVPPHIDDTNIIRDPKVIKGKVITLHCPAMGIPFPNVTWLKDGEPIFASDRIRIRLSGRQLELIDVTETDTARYTCTAINSAGETKKDFDLNVLIPPSIDEANLVDNPRVVTNRTVLLECPVAGIPPPKVQWLKDGEPLRLSDGQRLISDNRQLEIEHAQVTDTARYTCIATNEAGELQRYFDLEVYVPPTIPNSGTEQLIQVVQNRTVYINCLAEGIPPPSILWLKDKIPLLDFPYQNIRELSGGRQLELRNVQIADEGQYTCQATNAAGQKSKTYKLEVQIPPRIPGSLLLTEKTVVKRGSVSLECDARGDPEPVITWLKDGEVMDKNSLRHIRFLSGGRVLQIIAAKVDDTATYSCLAENVAGQEQRRFQLNVHVPPTIENNLLLAEKSVIMGKTTIMECIANGLPDPDIRWLREGSPFSFVSNPSLRVLDGGRRLQINNAQLLDIGGYTCVASNAAGNTSKEFILSVLVPPTIEDGPNEVVATINTRTMLMCESLGLPEPKIKWEREGKSMPNSGYRYRVHRSGSLEFSSVKVEDSGEYTCFVENEAGKVSRKITLNVQVPPTMREAGPVSRRVTVGQSVILPCKANGYPKPNIQWQKGTRVFVDSKDYEMNEDGSLMIKHAEIRDAGIYVCIAQNSAGTAMGQVRLIVQVPPFIEEQQTEFIVIQDSNIILPCRASGMPSPEISWEKDGKKISPSNFQYRILRSGWLAIPITRISDAGTFTCIAKNDAGTASQDIKLIIHVSPSISPSDRLITINKGQVGVLACEASGTPKPTISWIQDGRTVIRNDSHYKIYNNGTLIINDVNENDAGSYVCTAKNRAGRQSKEVVLRIQVPPKFTLIPHDQEVMAGGHIELECAAEGIPTPVITWRVNNTAYPMSPSFNGRSRLLIDNAAKRDGGTYMCVAENYAGERRALAAVRVKVPPRVLIGKDNHAVTLDSRVILNCPIEGGDPPPQIWWLKNGLPVIYDTRVQMLPNGSLVIYDSNVEDSGEYTCVASNDAGKDEGIAYLTIEMPPVITLEPKSTTVELGHVALMNCVADAEPEPEVFWKKQNVRIDGGDRIAILPNNSLMVVGAQLEDSGVYTCQARNALGSELVTAELRVQVHGSWSYWTSWSECSHSCGLGTQFRTRSCDNPEPANGGNQCFGVNKEVDVCKLRECPVDGGWGEWQLWEPCSKSCGMGEKVRSRECDRPSPQYGGKSCFGESMEKMTCNTKPCPVNGEWGSWSGWGQCSTSCGDGIKERHRKCDNPRAQHGGRECLGHDTDRQTFHGGWGEWSSWSRCSLSCDGGTRTRRRRCDNPRPSRGGRSCSGTDQHIDYCNKEPCPVHGNWAQWSDWGDCTMTCSGGQRRRFRTCSNPPPKFNGRPCIGASQDTQRCNDEKCAVDGEWSHWAAWSSCTRTCDGGTQQRYRTCKRPLFGGTECKGDRSQQRKCNIHPCKASIPRLAMANIIGNVNNHEFGVSRLFANISRSGRGTTVTGIVVDVPDEVANYLRHLLSLMSPIYWTTATEIDEAINGYTLTQGNFRRNTHVQFSTGEILQLTHIARGLDKDGILQIDMIIEGDVPHIPHKAKVILLPYVEDYIQTGPGSIYAYSSRLYRINGHTLPYAWNHTITYDADLGRQPYLVQRLRASDLNVEFDISEPVLQYMVSASIAKGEPSNQCPKGFLLDSDGPYCKDDNECRQSFMCSHSCVNVPGSYKCSCPIGYVLGQDKRTCQDVDECERNIANCYSSQDCINTVGSYQCLPTCGKGYRRTPGSLSCEDINECLESPDVCPQQCINVRGGYKCACEQGYRLIDKDHCVDIDECQEGIAWCSHDCQNSNGSYTCTCPYGYRLKAKRICVDIDECRERLHTCGRTQECVNRNGSYSCVNSCQPGFMQSNNGSCVDIDECQTKDHTCHYDQICVNTPGSYSCSCPRGYHLEAPGKPCVDIDECRNYPSPCSYRCINRPGTYECRCPLGQKLLADRKSCADVDECEVKSRCQHGCQNTPGSYRCTCPGGYRLSSNGRTCEDINECKEMKIDCGPGKMCFNRRGDFECISTPCPPNYTRDRRTGYCVLECSKSRQPCPPGARYADIIQFMMLPLANGIQAQEDLVILKAVDYQEVHLPYTKFSILENDSGMTFGIRNAGGKGIVYTRKPLQEKKSYTIKVRARSSDHRRRGISYNTTFMLFISVSMYPY</sequence>
<evidence type="ECO:0000256" key="13">
    <source>
        <dbReference type="SAM" id="Phobius"/>
    </source>
</evidence>
<dbReference type="SUPFAM" id="SSF48726">
    <property type="entry name" value="Immunoglobulin"/>
    <property type="match status" value="28"/>
</dbReference>
<organism evidence="17 18">
    <name type="scientific">Paralvinella palmiformis</name>
    <dbReference type="NCBI Taxonomy" id="53620"/>
    <lineage>
        <taxon>Eukaryota</taxon>
        <taxon>Metazoa</taxon>
        <taxon>Spiralia</taxon>
        <taxon>Lophotrochozoa</taxon>
        <taxon>Annelida</taxon>
        <taxon>Polychaeta</taxon>
        <taxon>Sedentaria</taxon>
        <taxon>Canalipalpata</taxon>
        <taxon>Terebellida</taxon>
        <taxon>Terebelliformia</taxon>
        <taxon>Alvinellidae</taxon>
        <taxon>Paralvinella</taxon>
    </lineage>
</organism>
<dbReference type="FunFam" id="2.60.40.10:FF:000130">
    <property type="entry name" value="Hemicentin 1"/>
    <property type="match status" value="9"/>
</dbReference>
<evidence type="ECO:0000256" key="7">
    <source>
        <dbReference type="ARBA" id="ARBA00022837"/>
    </source>
</evidence>
<keyword evidence="10" id="KW-0393">Immunoglobulin domain</keyword>
<evidence type="ECO:0000256" key="5">
    <source>
        <dbReference type="ARBA" id="ARBA00022729"/>
    </source>
</evidence>
<dbReference type="PROSITE" id="PS50835">
    <property type="entry name" value="IG_LIKE"/>
    <property type="match status" value="28"/>
</dbReference>
<evidence type="ECO:0000256" key="12">
    <source>
        <dbReference type="SAM" id="MobiDB-lite"/>
    </source>
</evidence>
<dbReference type="InterPro" id="IPR026823">
    <property type="entry name" value="cEGF"/>
</dbReference>
<feature type="transmembrane region" description="Helical" evidence="13">
    <location>
        <begin position="79"/>
        <end position="98"/>
    </location>
</feature>
<feature type="disulfide bond" evidence="11">
    <location>
        <begin position="3465"/>
        <end position="3475"/>
    </location>
</feature>
<feature type="domain" description="Ig-like" evidence="15">
    <location>
        <begin position="930"/>
        <end position="1015"/>
    </location>
</feature>
<dbReference type="FunFam" id="2.10.25.10:FF:000210">
    <property type="entry name" value="Hemicentin 1"/>
    <property type="match status" value="1"/>
</dbReference>
<dbReference type="CDD" id="cd00054">
    <property type="entry name" value="EGF_CA"/>
    <property type="match status" value="9"/>
</dbReference>
<evidence type="ECO:0000259" key="15">
    <source>
        <dbReference type="PROSITE" id="PS50835"/>
    </source>
</evidence>
<dbReference type="Pfam" id="PF25106">
    <property type="entry name" value="VWA_4"/>
    <property type="match status" value="1"/>
</dbReference>
<feature type="domain" description="Ig-like" evidence="15">
    <location>
        <begin position="1314"/>
        <end position="1405"/>
    </location>
</feature>
<dbReference type="SUPFAM" id="SSF82895">
    <property type="entry name" value="TSP-1 type 1 repeat"/>
    <property type="match status" value="6"/>
</dbReference>
<feature type="domain" description="Ig-like" evidence="15">
    <location>
        <begin position="839"/>
        <end position="923"/>
    </location>
</feature>
<keyword evidence="4 11" id="KW-0245">EGF-like domain</keyword>
<evidence type="ECO:0000256" key="2">
    <source>
        <dbReference type="ARBA" id="ARBA00022525"/>
    </source>
</evidence>
<dbReference type="Gene3D" id="2.10.25.10">
    <property type="entry name" value="Laminin"/>
    <property type="match status" value="8"/>
</dbReference>
<feature type="disulfide bond" evidence="11">
    <location>
        <begin position="3758"/>
        <end position="3768"/>
    </location>
</feature>
<feature type="domain" description="Ig-like" evidence="15">
    <location>
        <begin position="475"/>
        <end position="560"/>
    </location>
</feature>
<dbReference type="FunFam" id="2.10.25.10:FF:000005">
    <property type="entry name" value="Fibrillin 2"/>
    <property type="match status" value="1"/>
</dbReference>
<keyword evidence="6" id="KW-0677">Repeat</keyword>
<evidence type="ECO:0000259" key="14">
    <source>
        <dbReference type="PROSITE" id="PS50026"/>
    </source>
</evidence>
<dbReference type="GO" id="GO:0050808">
    <property type="term" value="P:synapse organization"/>
    <property type="evidence" value="ECO:0007669"/>
    <property type="project" value="TreeGrafter"/>
</dbReference>
<comment type="caution">
    <text evidence="11">Lacks conserved residue(s) required for the propagation of feature annotation.</text>
</comment>
<dbReference type="InterPro" id="IPR006605">
    <property type="entry name" value="G2_nidogen/fibulin_G2F"/>
</dbReference>
<keyword evidence="13" id="KW-0472">Membrane</keyword>
<dbReference type="InterPro" id="IPR003598">
    <property type="entry name" value="Ig_sub2"/>
</dbReference>
<feature type="domain" description="Ig-like" evidence="15">
    <location>
        <begin position="1020"/>
        <end position="1107"/>
    </location>
</feature>
<dbReference type="Pfam" id="PF12662">
    <property type="entry name" value="cEGF"/>
    <property type="match status" value="1"/>
</dbReference>
<dbReference type="InterPro" id="IPR036383">
    <property type="entry name" value="TSP1_rpt_sf"/>
</dbReference>
<dbReference type="PANTHER" id="PTHR45080:SF34">
    <property type="entry name" value="MYOSIN LIGHT CHAIN KINASE, SMOOTH MUSCLE-LIKE"/>
    <property type="match status" value="1"/>
</dbReference>
<feature type="domain" description="Ig-like" evidence="15">
    <location>
        <begin position="2713"/>
        <end position="2799"/>
    </location>
</feature>
<feature type="domain" description="Ig-like" evidence="15">
    <location>
        <begin position="2074"/>
        <end position="2161"/>
    </location>
</feature>
<feature type="domain" description="Ig-like" evidence="15">
    <location>
        <begin position="1504"/>
        <end position="1596"/>
    </location>
</feature>
<dbReference type="InterPro" id="IPR013098">
    <property type="entry name" value="Ig_I-set"/>
</dbReference>
<gene>
    <name evidence="17" type="ORF">LSH36_889g00042</name>
</gene>
<feature type="domain" description="Ig-like" evidence="15">
    <location>
        <begin position="1975"/>
        <end position="2066"/>
    </location>
</feature>
<dbReference type="InterPro" id="IPR001881">
    <property type="entry name" value="EGF-like_Ca-bd_dom"/>
</dbReference>
<comment type="caution">
    <text evidence="17">The sequence shown here is derived from an EMBL/GenBank/DDBJ whole genome shotgun (WGS) entry which is preliminary data.</text>
</comment>
<dbReference type="GO" id="GO:0030424">
    <property type="term" value="C:axon"/>
    <property type="evidence" value="ECO:0007669"/>
    <property type="project" value="TreeGrafter"/>
</dbReference>
<dbReference type="InterPro" id="IPR056475">
    <property type="entry name" value="GBD_Hemicentin/VWA7"/>
</dbReference>
<dbReference type="CDD" id="cd00096">
    <property type="entry name" value="Ig"/>
    <property type="match status" value="7"/>
</dbReference>
<evidence type="ECO:0000256" key="11">
    <source>
        <dbReference type="PROSITE-ProRule" id="PRU00076"/>
    </source>
</evidence>
<dbReference type="FunFam" id="2.60.40.10:FF:000107">
    <property type="entry name" value="Myosin, light chain kinase a"/>
    <property type="match status" value="1"/>
</dbReference>
<dbReference type="FunFam" id="2.10.25.10:FF:000240">
    <property type="entry name" value="Vitamin K-dependent protein S"/>
    <property type="match status" value="1"/>
</dbReference>
<dbReference type="SUPFAM" id="SSF57184">
    <property type="entry name" value="Growth factor receptor domain"/>
    <property type="match status" value="3"/>
</dbReference>
<feature type="domain" description="EGF-like" evidence="14">
    <location>
        <begin position="3670"/>
        <end position="3708"/>
    </location>
</feature>
<dbReference type="SMART" id="SM00682">
    <property type="entry name" value="G2F"/>
    <property type="match status" value="1"/>
</dbReference>
<dbReference type="SMART" id="SM00406">
    <property type="entry name" value="IGv"/>
    <property type="match status" value="8"/>
</dbReference>
<dbReference type="FunFam" id="2.60.40.10:FF:000032">
    <property type="entry name" value="palladin isoform X1"/>
    <property type="match status" value="6"/>
</dbReference>
<dbReference type="Gene3D" id="2.20.100.10">
    <property type="entry name" value="Thrombospondin type-1 (TSP1) repeat"/>
    <property type="match status" value="5"/>
</dbReference>
<dbReference type="InterPro" id="IPR013783">
    <property type="entry name" value="Ig-like_fold"/>
</dbReference>
<dbReference type="FunFam" id="2.10.25.10:FF:000352">
    <property type="entry name" value="Hemicentin 1"/>
    <property type="match status" value="1"/>
</dbReference>
<dbReference type="SMART" id="SM00409">
    <property type="entry name" value="IG"/>
    <property type="match status" value="28"/>
</dbReference>
<feature type="domain" description="Ig-like" evidence="15">
    <location>
        <begin position="2534"/>
        <end position="2620"/>
    </location>
</feature>
<dbReference type="SMART" id="SM00408">
    <property type="entry name" value="IGc2"/>
    <property type="match status" value="28"/>
</dbReference>
<feature type="domain" description="Ig-like" evidence="15">
    <location>
        <begin position="2625"/>
        <end position="2705"/>
    </location>
</feature>
<dbReference type="InterPro" id="IPR018097">
    <property type="entry name" value="EGF_Ca-bd_CS"/>
</dbReference>
<dbReference type="SMART" id="SM00181">
    <property type="entry name" value="EGF"/>
    <property type="match status" value="9"/>
</dbReference>
<dbReference type="Pfam" id="PF00090">
    <property type="entry name" value="TSP_1"/>
    <property type="match status" value="6"/>
</dbReference>
<feature type="domain" description="Ig-like" evidence="15">
    <location>
        <begin position="565"/>
        <end position="648"/>
    </location>
</feature>
<dbReference type="PROSITE" id="PS50993">
    <property type="entry name" value="NIDOGEN_G2"/>
    <property type="match status" value="1"/>
</dbReference>
<dbReference type="InterPro" id="IPR000152">
    <property type="entry name" value="EGF-type_Asp/Asn_hydroxyl_site"/>
</dbReference>
<dbReference type="SMART" id="SM00209">
    <property type="entry name" value="TSP1"/>
    <property type="match status" value="6"/>
</dbReference>
<dbReference type="GO" id="GO:0043025">
    <property type="term" value="C:neuronal cell body"/>
    <property type="evidence" value="ECO:0007669"/>
    <property type="project" value="TreeGrafter"/>
</dbReference>
<dbReference type="InterPro" id="IPR003599">
    <property type="entry name" value="Ig_sub"/>
</dbReference>
<dbReference type="InterPro" id="IPR056861">
    <property type="entry name" value="HMCN1-like_VWA"/>
</dbReference>
<evidence type="ECO:0000256" key="6">
    <source>
        <dbReference type="ARBA" id="ARBA00022737"/>
    </source>
</evidence>
<dbReference type="Pfam" id="PF07679">
    <property type="entry name" value="I-set"/>
    <property type="match status" value="24"/>
</dbReference>
<feature type="domain" description="Ig-like" evidence="15">
    <location>
        <begin position="1693"/>
        <end position="1785"/>
    </location>
</feature>
<evidence type="ECO:0000256" key="3">
    <source>
        <dbReference type="ARBA" id="ARBA00022530"/>
    </source>
</evidence>
<feature type="domain" description="Ig-like" evidence="15">
    <location>
        <begin position="1598"/>
        <end position="1689"/>
    </location>
</feature>
<proteinExistence type="predicted"/>
<keyword evidence="2" id="KW-0964">Secreted</keyword>
<evidence type="ECO:0000313" key="18">
    <source>
        <dbReference type="Proteomes" id="UP001208570"/>
    </source>
</evidence>
<dbReference type="GO" id="GO:0005886">
    <property type="term" value="C:plasma membrane"/>
    <property type="evidence" value="ECO:0007669"/>
    <property type="project" value="TreeGrafter"/>
</dbReference>
<dbReference type="SMART" id="SM00179">
    <property type="entry name" value="EGF_CA"/>
    <property type="match status" value="9"/>
</dbReference>
<feature type="domain" description="Ig-like" evidence="15">
    <location>
        <begin position="748"/>
        <end position="836"/>
    </location>
</feature>
<feature type="domain" description="EGF-like" evidence="14">
    <location>
        <begin position="3461"/>
        <end position="3500"/>
    </location>
</feature>
<dbReference type="InterPro" id="IPR049883">
    <property type="entry name" value="NOTCH1_EGF-like"/>
</dbReference>
<dbReference type="FunFam" id="2.20.100.10:FF:000002">
    <property type="entry name" value="Unc-5 netrin receptor C"/>
    <property type="match status" value="1"/>
</dbReference>
<evidence type="ECO:0000259" key="16">
    <source>
        <dbReference type="PROSITE" id="PS50993"/>
    </source>
</evidence>
<dbReference type="GO" id="GO:0007156">
    <property type="term" value="P:homophilic cell adhesion via plasma membrane adhesion molecules"/>
    <property type="evidence" value="ECO:0007669"/>
    <property type="project" value="TreeGrafter"/>
</dbReference>
<dbReference type="Proteomes" id="UP001208570">
    <property type="component" value="Unassembled WGS sequence"/>
</dbReference>
<feature type="domain" description="Ig-like" evidence="15">
    <location>
        <begin position="2261"/>
        <end position="2347"/>
    </location>
</feature>
<keyword evidence="7" id="KW-0106">Calcium</keyword>
<keyword evidence="9" id="KW-0325">Glycoprotein</keyword>
<feature type="domain" description="Ig-like" evidence="15">
    <location>
        <begin position="1114"/>
        <end position="1201"/>
    </location>
</feature>
<feature type="domain" description="EGF-like" evidence="14">
    <location>
        <begin position="3754"/>
        <end position="3793"/>
    </location>
</feature>
<dbReference type="InterPro" id="IPR036179">
    <property type="entry name" value="Ig-like_dom_sf"/>
</dbReference>
<dbReference type="Pfam" id="PF07474">
    <property type="entry name" value="G2F"/>
    <property type="match status" value="1"/>
</dbReference>
<dbReference type="Pfam" id="PF23560">
    <property type="entry name" value="GBD_Hemicentin"/>
    <property type="match status" value="1"/>
</dbReference>
<dbReference type="EMBL" id="JAODUP010000889">
    <property type="protein sequence ID" value="KAK2142994.1"/>
    <property type="molecule type" value="Genomic_DNA"/>
</dbReference>
<keyword evidence="5" id="KW-0732">Signal</keyword>
<dbReference type="Pfam" id="PF14670">
    <property type="entry name" value="FXa_inhibition"/>
    <property type="match status" value="1"/>
</dbReference>
<dbReference type="Gene3D" id="2.60.40.10">
    <property type="entry name" value="Immunoglobulins"/>
    <property type="match status" value="28"/>
</dbReference>
<keyword evidence="13" id="KW-1133">Transmembrane helix</keyword>
<dbReference type="FunFam" id="2.60.40.10:FF:000186">
    <property type="entry name" value="Hemicentin 1"/>
    <property type="match status" value="3"/>
</dbReference>
<comment type="subcellular location">
    <subcellularLocation>
        <location evidence="1">Secreted</location>
        <location evidence="1">Extracellular space</location>
        <location evidence="1">Extracellular matrix</location>
    </subcellularLocation>
</comment>
<feature type="non-terminal residue" evidence="17">
    <location>
        <position position="3961"/>
    </location>
</feature>
<evidence type="ECO:0000256" key="9">
    <source>
        <dbReference type="ARBA" id="ARBA00023180"/>
    </source>
</evidence>
<dbReference type="InterPro" id="IPR009017">
    <property type="entry name" value="GFP"/>
</dbReference>
<accession>A0AAD9IY17</accession>
<feature type="domain" description="Nidogen G2 beta-barrel" evidence="16">
    <location>
        <begin position="3227"/>
        <end position="3447"/>
    </location>
</feature>
<feature type="domain" description="Ig-like" evidence="15">
    <location>
        <begin position="1409"/>
        <end position="1499"/>
    </location>
</feature>
<keyword evidence="3" id="KW-0272">Extracellular matrix</keyword>
<dbReference type="SUPFAM" id="SSF54511">
    <property type="entry name" value="GFP-like"/>
    <property type="match status" value="1"/>
</dbReference>
<evidence type="ECO:0000256" key="10">
    <source>
        <dbReference type="ARBA" id="ARBA00023319"/>
    </source>
</evidence>
<dbReference type="InterPro" id="IPR009030">
    <property type="entry name" value="Growth_fac_rcpt_cys_sf"/>
</dbReference>
<dbReference type="PROSITE" id="PS50026">
    <property type="entry name" value="EGF_3"/>
    <property type="match status" value="5"/>
</dbReference>
<dbReference type="InterPro" id="IPR007110">
    <property type="entry name" value="Ig-like_dom"/>
</dbReference>
<dbReference type="FunFam" id="2.10.25.10:FF:000002">
    <property type="entry name" value="Latent-transforming growth factor beta-binding protein 3"/>
    <property type="match status" value="1"/>
</dbReference>
<dbReference type="Pfam" id="PF13927">
    <property type="entry name" value="Ig_3"/>
    <property type="match status" value="4"/>
</dbReference>
<feature type="domain" description="Ig-like" evidence="15">
    <location>
        <begin position="294"/>
        <end position="378"/>
    </location>
</feature>
<evidence type="ECO:0008006" key="19">
    <source>
        <dbReference type="Google" id="ProtNLM"/>
    </source>
</evidence>
<keyword evidence="8 11" id="KW-1015">Disulfide bond</keyword>
<dbReference type="PROSITE" id="PS01187">
    <property type="entry name" value="EGF_CA"/>
    <property type="match status" value="3"/>
</dbReference>
<dbReference type="SUPFAM" id="SSF53300">
    <property type="entry name" value="vWA-like"/>
    <property type="match status" value="1"/>
</dbReference>
<dbReference type="GO" id="GO:0005509">
    <property type="term" value="F:calcium ion binding"/>
    <property type="evidence" value="ECO:0007669"/>
    <property type="project" value="InterPro"/>
</dbReference>
<dbReference type="PROSITE" id="PS01186">
    <property type="entry name" value="EGF_2"/>
    <property type="match status" value="4"/>
</dbReference>
<keyword evidence="13" id="KW-0812">Transmembrane</keyword>
<evidence type="ECO:0000256" key="1">
    <source>
        <dbReference type="ARBA" id="ARBA00004498"/>
    </source>
</evidence>
<feature type="domain" description="Ig-like" evidence="15">
    <location>
        <begin position="383"/>
        <end position="458"/>
    </location>
</feature>
<feature type="domain" description="Ig-like" evidence="15">
    <location>
        <begin position="2352"/>
        <end position="2438"/>
    </location>
</feature>
<feature type="domain" description="Ig-like" evidence="15">
    <location>
        <begin position="2804"/>
        <end position="2891"/>
    </location>
</feature>
<dbReference type="InterPro" id="IPR050958">
    <property type="entry name" value="Cell_Adh-Cytoskel_Orgn"/>
</dbReference>
<dbReference type="Pfam" id="PF07645">
    <property type="entry name" value="EGF_CA"/>
    <property type="match status" value="6"/>
</dbReference>
<feature type="region of interest" description="Disordered" evidence="12">
    <location>
        <begin position="3074"/>
        <end position="3098"/>
    </location>
</feature>
<feature type="domain" description="Ig-like" evidence="15">
    <location>
        <begin position="2166"/>
        <end position="2256"/>
    </location>
</feature>
<dbReference type="FunFam" id="2.60.40.10:FF:000612">
    <property type="entry name" value="palladin isoform X1"/>
    <property type="match status" value="1"/>
</dbReference>
<dbReference type="PANTHER" id="PTHR45080">
    <property type="entry name" value="CONTACTIN 5"/>
    <property type="match status" value="1"/>
</dbReference>
<evidence type="ECO:0000256" key="8">
    <source>
        <dbReference type="ARBA" id="ARBA00023157"/>
    </source>
</evidence>
<dbReference type="Gene3D" id="2.40.155.10">
    <property type="entry name" value="Green fluorescent protein"/>
    <property type="match status" value="1"/>
</dbReference>
<reference evidence="17" key="1">
    <citation type="journal article" date="2023" name="Mol. Biol. Evol.">
        <title>Third-Generation Sequencing Reveals the Adaptive Role of the Epigenome in Three Deep-Sea Polychaetes.</title>
        <authorList>
            <person name="Perez M."/>
            <person name="Aroh O."/>
            <person name="Sun Y."/>
            <person name="Lan Y."/>
            <person name="Juniper S.K."/>
            <person name="Young C.R."/>
            <person name="Angers B."/>
            <person name="Qian P.Y."/>
        </authorList>
    </citation>
    <scope>NUCLEOTIDE SEQUENCE</scope>
    <source>
        <strain evidence="17">P08H-3</strain>
    </source>
</reference>
<evidence type="ECO:0000313" key="17">
    <source>
        <dbReference type="EMBL" id="KAK2142994.1"/>
    </source>
</evidence>
<dbReference type="PROSITE" id="PS00010">
    <property type="entry name" value="ASX_HYDROXYL"/>
    <property type="match status" value="6"/>
</dbReference>
<dbReference type="FunFam" id="2.60.40.10:FF:000503">
    <property type="entry name" value="Hemicentin 1"/>
    <property type="match status" value="1"/>
</dbReference>
<dbReference type="InterPro" id="IPR000884">
    <property type="entry name" value="TSP1_rpt"/>
</dbReference>
<feature type="domain" description="Ig-like" evidence="15">
    <location>
        <begin position="1883"/>
        <end position="1971"/>
    </location>
</feature>
<feature type="domain" description="EGF-like" evidence="14">
    <location>
        <begin position="3586"/>
        <end position="3625"/>
    </location>
</feature>
<name>A0AAD9IY17_9ANNE</name>
<dbReference type="InterPro" id="IPR036465">
    <property type="entry name" value="vWFA_dom_sf"/>
</dbReference>
<feature type="domain" description="EGF-like" evidence="14">
    <location>
        <begin position="3713"/>
        <end position="3753"/>
    </location>
</feature>
<dbReference type="GO" id="GO:0008046">
    <property type="term" value="F:axon guidance receptor activity"/>
    <property type="evidence" value="ECO:0007669"/>
    <property type="project" value="TreeGrafter"/>
</dbReference>
<dbReference type="InterPro" id="IPR013106">
    <property type="entry name" value="Ig_V-set"/>
</dbReference>